<keyword evidence="3 5" id="KW-1133">Transmembrane helix</keyword>
<comment type="subcellular location">
    <subcellularLocation>
        <location evidence="1">Membrane</location>
    </subcellularLocation>
</comment>
<feature type="transmembrane region" description="Helical" evidence="5">
    <location>
        <begin position="24"/>
        <end position="42"/>
    </location>
</feature>
<dbReference type="InterPro" id="IPR017452">
    <property type="entry name" value="GPCR_Rhodpsn_7TM"/>
</dbReference>
<feature type="transmembrane region" description="Helical" evidence="5">
    <location>
        <begin position="54"/>
        <end position="75"/>
    </location>
</feature>
<feature type="non-terminal residue" evidence="7">
    <location>
        <position position="1"/>
    </location>
</feature>
<sequence>GQDKLGHWIFGQVFCKVTRFGFNLNLYGSIGFLTCISVYRYLSIVHPLRVMGRINWGHSVVIAVLVWVLVGAQSLPDMFYEKTSKNSRKEKCYDTTTSDFYMKDYLNYIIAWTVCGFCVPLLIILSCYGHVAVVLNTKTNIDQVMKQRCLKLVFTVTLLFSVCYIPYHIFKILSMKTRILQKEGTCQDWFSVIYVAKQASRALVCLNSAINPLIYLHGDEEINTQITRLCRRARQSVSEIHVNRQQAPITNSKWESQYEVVEM</sequence>
<dbReference type="InterPro" id="IPR027294">
    <property type="entry name" value="NPS_rcpt"/>
</dbReference>
<keyword evidence="2 5" id="KW-0812">Transmembrane</keyword>
<feature type="domain" description="G-protein coupled receptors family 1 profile" evidence="6">
    <location>
        <begin position="1"/>
        <end position="215"/>
    </location>
</feature>
<dbReference type="PRINTS" id="PR01157">
    <property type="entry name" value="P2YPURNOCPTR"/>
</dbReference>
<dbReference type="Pfam" id="PF00001">
    <property type="entry name" value="7tm_1"/>
    <property type="match status" value="1"/>
</dbReference>
<proteinExistence type="predicted"/>
<dbReference type="PRINTS" id="PR00237">
    <property type="entry name" value="GPCRRHODOPSN"/>
</dbReference>
<dbReference type="PROSITE" id="PS50262">
    <property type="entry name" value="G_PROTEIN_RECEP_F1_2"/>
    <property type="match status" value="1"/>
</dbReference>
<gene>
    <name evidence="7" type="ORF">UPYG_G00002500</name>
</gene>
<reference evidence="7 8" key="1">
    <citation type="submission" date="2024-06" db="EMBL/GenBank/DDBJ databases">
        <authorList>
            <person name="Pan Q."/>
            <person name="Wen M."/>
            <person name="Jouanno E."/>
            <person name="Zahm M."/>
            <person name="Klopp C."/>
            <person name="Cabau C."/>
            <person name="Louis A."/>
            <person name="Berthelot C."/>
            <person name="Parey E."/>
            <person name="Roest Crollius H."/>
            <person name="Montfort J."/>
            <person name="Robinson-Rechavi M."/>
            <person name="Bouchez O."/>
            <person name="Lampietro C."/>
            <person name="Lopez Roques C."/>
            <person name="Donnadieu C."/>
            <person name="Postlethwait J."/>
            <person name="Bobe J."/>
            <person name="Verreycken H."/>
            <person name="Guiguen Y."/>
        </authorList>
    </citation>
    <scope>NUCLEOTIDE SEQUENCE [LARGE SCALE GENOMIC DNA]</scope>
    <source>
        <strain evidence="7">Up_M1</strain>
        <tissue evidence="7">Testis</tissue>
    </source>
</reference>
<dbReference type="Proteomes" id="UP001557470">
    <property type="component" value="Unassembled WGS sequence"/>
</dbReference>
<feature type="transmembrane region" description="Helical" evidence="5">
    <location>
        <begin position="149"/>
        <end position="170"/>
    </location>
</feature>
<evidence type="ECO:0000313" key="7">
    <source>
        <dbReference type="EMBL" id="KAL1020618.1"/>
    </source>
</evidence>
<evidence type="ECO:0000256" key="5">
    <source>
        <dbReference type="SAM" id="Phobius"/>
    </source>
</evidence>
<dbReference type="SUPFAM" id="SSF81321">
    <property type="entry name" value="Family A G protein-coupled receptor-like"/>
    <property type="match status" value="1"/>
</dbReference>
<keyword evidence="4 5" id="KW-0472">Membrane</keyword>
<dbReference type="Gene3D" id="1.20.1070.10">
    <property type="entry name" value="Rhodopsin 7-helix transmembrane proteins"/>
    <property type="match status" value="1"/>
</dbReference>
<dbReference type="InterPro" id="IPR000276">
    <property type="entry name" value="GPCR_Rhodpsn"/>
</dbReference>
<dbReference type="GO" id="GO:0016020">
    <property type="term" value="C:membrane"/>
    <property type="evidence" value="ECO:0007669"/>
    <property type="project" value="UniProtKB-SubCell"/>
</dbReference>
<feature type="transmembrane region" description="Helical" evidence="5">
    <location>
        <begin position="105"/>
        <end position="128"/>
    </location>
</feature>
<dbReference type="EMBL" id="JAGEUA010000001">
    <property type="protein sequence ID" value="KAL1020618.1"/>
    <property type="molecule type" value="Genomic_DNA"/>
</dbReference>
<evidence type="ECO:0000256" key="3">
    <source>
        <dbReference type="ARBA" id="ARBA00022989"/>
    </source>
</evidence>
<dbReference type="PANTHER" id="PTHR24244">
    <property type="entry name" value="NEUROPEPTIDE S RECEPTOR"/>
    <property type="match status" value="1"/>
</dbReference>
<comment type="caution">
    <text evidence="7">The sequence shown here is derived from an EMBL/GenBank/DDBJ whole genome shotgun (WGS) entry which is preliminary data.</text>
</comment>
<evidence type="ECO:0000256" key="1">
    <source>
        <dbReference type="ARBA" id="ARBA00004370"/>
    </source>
</evidence>
<organism evidence="7 8">
    <name type="scientific">Umbra pygmaea</name>
    <name type="common">Eastern mudminnow</name>
    <dbReference type="NCBI Taxonomy" id="75934"/>
    <lineage>
        <taxon>Eukaryota</taxon>
        <taxon>Metazoa</taxon>
        <taxon>Chordata</taxon>
        <taxon>Craniata</taxon>
        <taxon>Vertebrata</taxon>
        <taxon>Euteleostomi</taxon>
        <taxon>Actinopterygii</taxon>
        <taxon>Neopterygii</taxon>
        <taxon>Teleostei</taxon>
        <taxon>Protacanthopterygii</taxon>
        <taxon>Esociformes</taxon>
        <taxon>Umbridae</taxon>
        <taxon>Umbra</taxon>
    </lineage>
</organism>
<evidence type="ECO:0000259" key="6">
    <source>
        <dbReference type="PROSITE" id="PS50262"/>
    </source>
</evidence>
<evidence type="ECO:0000313" key="8">
    <source>
        <dbReference type="Proteomes" id="UP001557470"/>
    </source>
</evidence>
<keyword evidence="8" id="KW-1185">Reference proteome</keyword>
<evidence type="ECO:0000256" key="4">
    <source>
        <dbReference type="ARBA" id="ARBA00023136"/>
    </source>
</evidence>
<accession>A0ABD0XGP0</accession>
<name>A0ABD0XGP0_UMBPY</name>
<protein>
    <recommendedName>
        <fullName evidence="6">G-protein coupled receptors family 1 profile domain-containing protein</fullName>
    </recommendedName>
</protein>
<dbReference type="PANTHER" id="PTHR24244:SF0">
    <property type="entry name" value="G-PROTEIN COUPLED RECEPTORS FAMILY 1 PROFILE DOMAIN-CONTAINING PROTEIN"/>
    <property type="match status" value="1"/>
</dbReference>
<evidence type="ECO:0000256" key="2">
    <source>
        <dbReference type="ARBA" id="ARBA00022692"/>
    </source>
</evidence>
<dbReference type="AlphaFoldDB" id="A0ABD0XGP0"/>